<reference evidence="3" key="1">
    <citation type="submission" date="2021-01" db="UniProtKB">
        <authorList>
            <consortium name="EnsemblPlants"/>
        </authorList>
    </citation>
    <scope>IDENTIFICATION</scope>
</reference>
<keyword evidence="4" id="KW-1185">Reference proteome</keyword>
<dbReference type="Pfam" id="PF04782">
    <property type="entry name" value="DUF632"/>
    <property type="match status" value="1"/>
</dbReference>
<evidence type="ECO:0000313" key="4">
    <source>
        <dbReference type="Proteomes" id="UP000594263"/>
    </source>
</evidence>
<accession>A0A7N1A937</accession>
<dbReference type="PANTHER" id="PTHR21450:SF19">
    <property type="entry name" value="F5M15.15"/>
    <property type="match status" value="1"/>
</dbReference>
<protein>
    <recommendedName>
        <fullName evidence="2">DUF632 domain-containing protein</fullName>
    </recommendedName>
</protein>
<dbReference type="InterPro" id="IPR006867">
    <property type="entry name" value="DUF632"/>
</dbReference>
<feature type="region of interest" description="Disordered" evidence="1">
    <location>
        <begin position="1"/>
        <end position="84"/>
    </location>
</feature>
<evidence type="ECO:0000259" key="2">
    <source>
        <dbReference type="Pfam" id="PF04782"/>
    </source>
</evidence>
<dbReference type="EnsemblPlants" id="Kaladp0728s0003.1.v1.1">
    <property type="protein sequence ID" value="Kaladp0728s0003.1.v1.1"/>
    <property type="gene ID" value="Kaladp0728s0003.v1.1"/>
</dbReference>
<dbReference type="Gramene" id="Kaladp0728s0003.1.v1.1">
    <property type="protein sequence ID" value="Kaladp0728s0003.1.v1.1"/>
    <property type="gene ID" value="Kaladp0728s0003.v1.1"/>
</dbReference>
<evidence type="ECO:0000256" key="1">
    <source>
        <dbReference type="SAM" id="MobiDB-lite"/>
    </source>
</evidence>
<evidence type="ECO:0000313" key="3">
    <source>
        <dbReference type="EnsemblPlants" id="Kaladp0728s0003.1.v1.1"/>
    </source>
</evidence>
<feature type="domain" description="DUF632" evidence="2">
    <location>
        <begin position="353"/>
        <end position="600"/>
    </location>
</feature>
<feature type="compositionally biased region" description="Basic residues" evidence="1">
    <location>
        <begin position="58"/>
        <end position="70"/>
    </location>
</feature>
<feature type="compositionally biased region" description="Pro residues" evidence="1">
    <location>
        <begin position="208"/>
        <end position="217"/>
    </location>
</feature>
<sequence>MKNKADPSKGVESSSTTSPDDLPHHLHSNSGSHLNLDTDSDDDEDDGDEDGEGNSGSLHHHSHRHSRHHSGNYSGSPLQPQRGYTMMNEDETLGYGGGFGGGYGGYGGGGEYGGGGYMHMNYMRKQPTPSVSYQQKPMSPEAVNMGQSSYFPYNYVSNGNYSHDKNAPSSSSYQQFNGYSSYGGGQNGGYYSTPGDYGMVEASGSSSKPPPPPPSPPRGSAWDFLNLFESNYNDRFYPAYTPSRDSVDVREAEGIPDLEEEYQHEVVKEVHGQQKFVGAGGGPAVGGGNGSYAKSAVEERKVNDREDMYQARVSAAENEGMEFEVHVVDKKVVDSDKSEGDRTRGGGQAMGVSDVLSEIQAQFERASEAANEFVSMLEVGKRQYRRKLGGYHGKVSSKMLHAIKPSVSLQPSTSGASGIDGPTLAEINEATGQSSKSLSATLQKLHIWEKKLFDEVKAEEKMREVHDKKRQKLKHLDQKGAEAHKVEATRTLIRSLSTKIRIAIQIVDKISVTINNIRDDELWPQLNDLIHGFTRMWKCMLDCHHNQLLAIREARNLDAIATHKKPTHSNLEMMNQLVLELCAWTSGFSAWVSTQRNFVRH</sequence>
<proteinExistence type="predicted"/>
<feature type="region of interest" description="Disordered" evidence="1">
    <location>
        <begin position="193"/>
        <end position="222"/>
    </location>
</feature>
<organism evidence="3 4">
    <name type="scientific">Kalanchoe fedtschenkoi</name>
    <name type="common">Lavender scallops</name>
    <name type="synonym">South American air plant</name>
    <dbReference type="NCBI Taxonomy" id="63787"/>
    <lineage>
        <taxon>Eukaryota</taxon>
        <taxon>Viridiplantae</taxon>
        <taxon>Streptophyta</taxon>
        <taxon>Embryophyta</taxon>
        <taxon>Tracheophyta</taxon>
        <taxon>Spermatophyta</taxon>
        <taxon>Magnoliopsida</taxon>
        <taxon>eudicotyledons</taxon>
        <taxon>Gunneridae</taxon>
        <taxon>Pentapetalae</taxon>
        <taxon>Saxifragales</taxon>
        <taxon>Crassulaceae</taxon>
        <taxon>Kalanchoe</taxon>
    </lineage>
</organism>
<name>A0A7N1A937_KALFE</name>
<feature type="compositionally biased region" description="Acidic residues" evidence="1">
    <location>
        <begin position="38"/>
        <end position="52"/>
    </location>
</feature>
<dbReference type="Proteomes" id="UP000594263">
    <property type="component" value="Unplaced"/>
</dbReference>
<dbReference type="PANTHER" id="PTHR21450">
    <property type="entry name" value="PROTEIN ALTERED PHOSPHATE STARVATION RESPONSE 1"/>
    <property type="match status" value="1"/>
</dbReference>
<dbReference type="AlphaFoldDB" id="A0A7N1A937"/>
<feature type="compositionally biased region" description="Low complexity" evidence="1">
    <location>
        <begin position="28"/>
        <end position="37"/>
    </location>
</feature>
<dbReference type="OMA" id="FGPPYQV"/>